<dbReference type="Pfam" id="PF13193">
    <property type="entry name" value="AMP-binding_C"/>
    <property type="match status" value="1"/>
</dbReference>
<dbReference type="GeneID" id="1441408"/>
<dbReference type="InterPro" id="IPR020845">
    <property type="entry name" value="AMP-binding_CS"/>
</dbReference>
<dbReference type="PROSITE" id="PS00455">
    <property type="entry name" value="AMP_BINDING"/>
    <property type="match status" value="1"/>
</dbReference>
<evidence type="ECO:0000256" key="5">
    <source>
        <dbReference type="ARBA" id="ARBA00022840"/>
    </source>
</evidence>
<gene>
    <name evidence="9" type="ORF">TVG1331499</name>
</gene>
<dbReference type="InterPro" id="IPR042099">
    <property type="entry name" value="ANL_N_sf"/>
</dbReference>
<evidence type="ECO:0000259" key="8">
    <source>
        <dbReference type="Pfam" id="PF16177"/>
    </source>
</evidence>
<dbReference type="PhylomeDB" id="Q978X3"/>
<dbReference type="InterPro" id="IPR032387">
    <property type="entry name" value="ACAS_N"/>
</dbReference>
<dbReference type="PANTHER" id="PTHR24095:SF14">
    <property type="entry name" value="ACETYL-COENZYME A SYNTHETASE 1"/>
    <property type="match status" value="1"/>
</dbReference>
<dbReference type="HOGENOM" id="CLU_000022_3_6_2"/>
<dbReference type="OrthoDB" id="371752at2157"/>
<reference evidence="9 10" key="1">
    <citation type="journal article" date="1999" name="Proc. Jpn. Acad.">
        <title>Determination of the complete genomic DNA sequence of Thermoplasma volvanium GSS1.</title>
        <authorList>
            <person name="Kawashima T."/>
            <person name="Yamamoto Y."/>
            <person name="Aramaki H."/>
            <person name="Nunoshiba T."/>
            <person name="Kawamoto T."/>
            <person name="Watanabe K."/>
            <person name="Yamazaki M."/>
            <person name="Kanehori K."/>
            <person name="Amano N."/>
            <person name="Ohya Y."/>
            <person name="Makino K."/>
            <person name="Suzuki M."/>
        </authorList>
    </citation>
    <scope>NUCLEOTIDE SEQUENCE [LARGE SCALE GENOMIC DNA]</scope>
    <source>
        <strain evidence="10">ATCC 51530 / DSM 4299 / JCM 9571 / NBRC 15438 / GSS1</strain>
    </source>
</reference>
<keyword evidence="5" id="KW-0067">ATP-binding</keyword>
<dbReference type="Gene3D" id="3.40.50.12780">
    <property type="entry name" value="N-terminal domain of ligase-like"/>
    <property type="match status" value="1"/>
</dbReference>
<keyword evidence="3" id="KW-0436">Ligase</keyword>
<keyword evidence="10" id="KW-1185">Reference proteome</keyword>
<dbReference type="Pfam" id="PF16177">
    <property type="entry name" value="ACAS_N"/>
    <property type="match status" value="1"/>
</dbReference>
<dbReference type="EC" id="6.2.1.1" evidence="2"/>
<dbReference type="eggNOG" id="arCOG01529">
    <property type="taxonomic scope" value="Archaea"/>
</dbReference>
<proteinExistence type="inferred from homology"/>
<dbReference type="KEGG" id="tvo:TVG1331499"/>
<dbReference type="SUPFAM" id="SSF56801">
    <property type="entry name" value="Acetyl-CoA synthetase-like"/>
    <property type="match status" value="1"/>
</dbReference>
<evidence type="ECO:0000256" key="4">
    <source>
        <dbReference type="ARBA" id="ARBA00022741"/>
    </source>
</evidence>
<evidence type="ECO:0000256" key="1">
    <source>
        <dbReference type="ARBA" id="ARBA00006432"/>
    </source>
</evidence>
<accession>Q978X3</accession>
<dbReference type="AlphaFoldDB" id="Q978X3"/>
<evidence type="ECO:0000259" key="6">
    <source>
        <dbReference type="Pfam" id="PF00501"/>
    </source>
</evidence>
<keyword evidence="4" id="KW-0547">Nucleotide-binding</keyword>
<sequence>MFVYKPDEAEIASTNLGMFASSVGITVKELYDKADSDPEWFWPQVIKDTGIEFFSPYKKVFDNSGGPQHTKWFTEGLINIEYNAVSRYKDSSKPAVIYQNEYLERETLSYSGLNIYVSSVASTLLDMGIRKGDRVGIYMPFNLKSAIAFYSILRIGAVAVPMFSGYGYEAVKTRVEDAGVKLLFTSKGYSRKGKFVDMMSVAEKVGLPIIAEGGSKKGYSFEDAMHGQKRIETEKTGSEDTAIMLYTSGTTGKPKGTVHVHGGALINIAKEVKYYMDLKDGDVLHWITDLGWMMGPWALIGTNVLHGTIYLYDGAVDYPDASRLFTILEDNNVTLLGLSPTLVRMLRYKNIERRFNTVRLFGSTGEPWDDESWSYLFNVLGGGKTPISNISGGTDIIGCFLASNPAIPIKPKCLYRGLGMNASIFDENGKEVYGKVGYLVAKKPSPSMTRGLWMAEDRYLESYWSRFQGVWFHGDFGEMDEDGYFYLYGRADDVIKVAGKRVGPNELEDIVMAVNGVIEAAVISIPDKIKGEALAVFYVGEPDLSGRIKDAIESKMGKPFSPSYVLRLRKLPKTRNGKTMRRVIRSSFLGQDPGDLSNTEDLDSIKEIEELGRTIFNND</sequence>
<dbReference type="STRING" id="273116.gene:9382098"/>
<feature type="domain" description="Acetyl-coenzyme A synthetase N-terminal" evidence="8">
    <location>
        <begin position="28"/>
        <end position="84"/>
    </location>
</feature>
<evidence type="ECO:0000313" key="9">
    <source>
        <dbReference type="EMBL" id="BAB60433.1"/>
    </source>
</evidence>
<feature type="domain" description="AMP-dependent synthetase/ligase" evidence="6">
    <location>
        <begin position="91"/>
        <end position="453"/>
    </location>
</feature>
<feature type="domain" description="AMP-binding enzyme C-terminal" evidence="7">
    <location>
        <begin position="506"/>
        <end position="578"/>
    </location>
</feature>
<comment type="similarity">
    <text evidence="1">Belongs to the ATP-dependent AMP-binding enzyme family.</text>
</comment>
<dbReference type="InterPro" id="IPR000873">
    <property type="entry name" value="AMP-dep_synth/lig_dom"/>
</dbReference>
<protein>
    <recommendedName>
        <fullName evidence="2">acetate--CoA ligase</fullName>
        <ecNumber evidence="2">6.2.1.1</ecNumber>
    </recommendedName>
</protein>
<dbReference type="GO" id="GO:0005524">
    <property type="term" value="F:ATP binding"/>
    <property type="evidence" value="ECO:0007669"/>
    <property type="project" value="UniProtKB-KW"/>
</dbReference>
<evidence type="ECO:0000259" key="7">
    <source>
        <dbReference type="Pfam" id="PF13193"/>
    </source>
</evidence>
<evidence type="ECO:0000256" key="2">
    <source>
        <dbReference type="ARBA" id="ARBA00013275"/>
    </source>
</evidence>
<reference evidence="9 10" key="2">
    <citation type="journal article" date="2000" name="Proc. Natl. Acad. Sci. U.S.A.">
        <title>Archaeal adaptation to higher temperatures revealed by genomic sequence of Thermoplasma volcanium.</title>
        <authorList>
            <person name="Kawashima T."/>
            <person name="Amano N."/>
            <person name="Koike H."/>
            <person name="Makino S."/>
            <person name="Higuchi S."/>
            <person name="Kawashima-Ohya Y."/>
            <person name="Watanabe K."/>
            <person name="Yamazaki M."/>
            <person name="Kanehori K."/>
            <person name="Kawamoto T."/>
            <person name="Nunoshiba T."/>
            <person name="Yamamoto Y."/>
            <person name="Aramaki H."/>
            <person name="Makino K."/>
            <person name="Suzuki M."/>
        </authorList>
    </citation>
    <scope>NUCLEOTIDE SEQUENCE [LARGE SCALE GENOMIC DNA]</scope>
    <source>
        <strain evidence="10">ATCC 51530 / DSM 4299 / JCM 9571 / NBRC 15438 / GSS1</strain>
    </source>
</reference>
<dbReference type="InterPro" id="IPR025110">
    <property type="entry name" value="AMP-bd_C"/>
</dbReference>
<dbReference type="EMBL" id="BA000011">
    <property type="protein sequence ID" value="BAB60433.1"/>
    <property type="molecule type" value="Genomic_DNA"/>
</dbReference>
<dbReference type="PaxDb" id="273116-14325530"/>
<dbReference type="Pfam" id="PF00501">
    <property type="entry name" value="AMP-binding"/>
    <property type="match status" value="1"/>
</dbReference>
<dbReference type="GO" id="GO:0006085">
    <property type="term" value="P:acetyl-CoA biosynthetic process"/>
    <property type="evidence" value="ECO:0007669"/>
    <property type="project" value="TreeGrafter"/>
</dbReference>
<evidence type="ECO:0000313" key="10">
    <source>
        <dbReference type="Proteomes" id="UP000001017"/>
    </source>
</evidence>
<dbReference type="GO" id="GO:0003987">
    <property type="term" value="F:acetate-CoA ligase activity"/>
    <property type="evidence" value="ECO:0007669"/>
    <property type="project" value="UniProtKB-EC"/>
</dbReference>
<evidence type="ECO:0000256" key="3">
    <source>
        <dbReference type="ARBA" id="ARBA00022598"/>
    </source>
</evidence>
<dbReference type="Proteomes" id="UP000001017">
    <property type="component" value="Chromosome"/>
</dbReference>
<name>Q978X3_THEVO</name>
<dbReference type="InterPro" id="IPR045851">
    <property type="entry name" value="AMP-bd_C_sf"/>
</dbReference>
<dbReference type="PANTHER" id="PTHR24095">
    <property type="entry name" value="ACETYL-COENZYME A SYNTHETASE"/>
    <property type="match status" value="1"/>
</dbReference>
<dbReference type="Gene3D" id="3.30.300.30">
    <property type="match status" value="1"/>
</dbReference>
<dbReference type="RefSeq" id="WP_010917526.1">
    <property type="nucleotide sequence ID" value="NC_002689.2"/>
</dbReference>
<organism evidence="9 10">
    <name type="scientific">Thermoplasma volcanium (strain ATCC 51530 / DSM 4299 / JCM 9571 / NBRC 15438 / GSS1)</name>
    <dbReference type="NCBI Taxonomy" id="273116"/>
    <lineage>
        <taxon>Archaea</taxon>
        <taxon>Methanobacteriati</taxon>
        <taxon>Thermoplasmatota</taxon>
        <taxon>Thermoplasmata</taxon>
        <taxon>Thermoplasmatales</taxon>
        <taxon>Thermoplasmataceae</taxon>
        <taxon>Thermoplasma</taxon>
    </lineage>
</organism>